<dbReference type="AlphaFoldDB" id="A0A7Y9UQY6"/>
<accession>A0A7Y9UQY6</accession>
<protein>
    <recommendedName>
        <fullName evidence="8">DoxX family protein</fullName>
    </recommendedName>
</protein>
<dbReference type="GO" id="GO:0016020">
    <property type="term" value="C:membrane"/>
    <property type="evidence" value="ECO:0007669"/>
    <property type="project" value="UniProtKB-SubCell"/>
</dbReference>
<feature type="transmembrane region" description="Helical" evidence="5">
    <location>
        <begin position="18"/>
        <end position="37"/>
    </location>
</feature>
<organism evidence="6 7">
    <name type="scientific">Nocardioides daedukensis</name>
    <dbReference type="NCBI Taxonomy" id="634462"/>
    <lineage>
        <taxon>Bacteria</taxon>
        <taxon>Bacillati</taxon>
        <taxon>Actinomycetota</taxon>
        <taxon>Actinomycetes</taxon>
        <taxon>Propionibacteriales</taxon>
        <taxon>Nocardioidaceae</taxon>
        <taxon>Nocardioides</taxon>
    </lineage>
</organism>
<keyword evidence="7" id="KW-1185">Reference proteome</keyword>
<evidence type="ECO:0000256" key="3">
    <source>
        <dbReference type="ARBA" id="ARBA00022989"/>
    </source>
</evidence>
<feature type="transmembrane region" description="Helical" evidence="5">
    <location>
        <begin position="80"/>
        <end position="99"/>
    </location>
</feature>
<keyword evidence="4 5" id="KW-0472">Membrane</keyword>
<comment type="subcellular location">
    <subcellularLocation>
        <location evidence="1">Membrane</location>
        <topology evidence="1">Multi-pass membrane protein</topology>
    </subcellularLocation>
</comment>
<dbReference type="InterPro" id="IPR032808">
    <property type="entry name" value="DoxX"/>
</dbReference>
<dbReference type="EMBL" id="JACCAA010000001">
    <property type="protein sequence ID" value="NYG59066.1"/>
    <property type="molecule type" value="Genomic_DNA"/>
</dbReference>
<comment type="caution">
    <text evidence="6">The sequence shown here is derived from an EMBL/GenBank/DDBJ whole genome shotgun (WGS) entry which is preliminary data.</text>
</comment>
<evidence type="ECO:0008006" key="8">
    <source>
        <dbReference type="Google" id="ProtNLM"/>
    </source>
</evidence>
<evidence type="ECO:0000256" key="2">
    <source>
        <dbReference type="ARBA" id="ARBA00022692"/>
    </source>
</evidence>
<evidence type="ECO:0000256" key="4">
    <source>
        <dbReference type="ARBA" id="ARBA00023136"/>
    </source>
</evidence>
<feature type="transmembrane region" description="Helical" evidence="5">
    <location>
        <begin position="57"/>
        <end position="75"/>
    </location>
</feature>
<name>A0A7Y9UQY6_9ACTN</name>
<keyword evidence="2 5" id="KW-0812">Transmembrane</keyword>
<evidence type="ECO:0000313" key="6">
    <source>
        <dbReference type="EMBL" id="NYG59066.1"/>
    </source>
</evidence>
<keyword evidence="3 5" id="KW-1133">Transmembrane helix</keyword>
<sequence length="134" mass="14182">MSTTHPSRTATTGSARHIAGLVVTGLVTLFLAFDAVTHLLDVQAVQDWNAEHGAPDWFGPVCGTALAISLVVHLIPRTAVLGATLLTGYLGGAIAVNLFLEQPVFNSVFAFAVAVLAWGGLWLRDDRVRALYTA</sequence>
<gene>
    <name evidence="6" type="ORF">BJ980_001989</name>
</gene>
<evidence type="ECO:0000313" key="7">
    <source>
        <dbReference type="Proteomes" id="UP000540656"/>
    </source>
</evidence>
<dbReference type="Pfam" id="PF13564">
    <property type="entry name" value="DoxX_2"/>
    <property type="match status" value="1"/>
</dbReference>
<proteinExistence type="predicted"/>
<dbReference type="RefSeq" id="WP_179502158.1">
    <property type="nucleotide sequence ID" value="NZ_JACCAA010000001.1"/>
</dbReference>
<evidence type="ECO:0000256" key="1">
    <source>
        <dbReference type="ARBA" id="ARBA00004141"/>
    </source>
</evidence>
<evidence type="ECO:0000256" key="5">
    <source>
        <dbReference type="SAM" id="Phobius"/>
    </source>
</evidence>
<dbReference type="Proteomes" id="UP000540656">
    <property type="component" value="Unassembled WGS sequence"/>
</dbReference>
<feature type="transmembrane region" description="Helical" evidence="5">
    <location>
        <begin position="105"/>
        <end position="123"/>
    </location>
</feature>
<reference evidence="6 7" key="1">
    <citation type="submission" date="2020-07" db="EMBL/GenBank/DDBJ databases">
        <title>Sequencing the genomes of 1000 actinobacteria strains.</title>
        <authorList>
            <person name="Klenk H.-P."/>
        </authorList>
    </citation>
    <scope>NUCLEOTIDE SEQUENCE [LARGE SCALE GENOMIC DNA]</scope>
    <source>
        <strain evidence="6 7">DSM 23819</strain>
    </source>
</reference>